<dbReference type="PANTHER" id="PTHR33365:SF11">
    <property type="entry name" value="TAT PATHWAY SIGNAL SEQUENCE"/>
    <property type="match status" value="1"/>
</dbReference>
<organism evidence="4 5">
    <name type="scientific">Teratosphaeria nubilosa</name>
    <dbReference type="NCBI Taxonomy" id="161662"/>
    <lineage>
        <taxon>Eukaryota</taxon>
        <taxon>Fungi</taxon>
        <taxon>Dikarya</taxon>
        <taxon>Ascomycota</taxon>
        <taxon>Pezizomycotina</taxon>
        <taxon>Dothideomycetes</taxon>
        <taxon>Dothideomycetidae</taxon>
        <taxon>Mycosphaerellales</taxon>
        <taxon>Teratosphaeriaceae</taxon>
        <taxon>Teratosphaeria</taxon>
    </lineage>
</organism>
<evidence type="ECO:0000313" key="4">
    <source>
        <dbReference type="EMBL" id="KAF2769514.1"/>
    </source>
</evidence>
<keyword evidence="5" id="KW-1185">Reference proteome</keyword>
<name>A0A6G1LBB5_9PEZI</name>
<dbReference type="GO" id="GO:0043386">
    <property type="term" value="P:mycotoxin biosynthetic process"/>
    <property type="evidence" value="ECO:0007669"/>
    <property type="project" value="InterPro"/>
</dbReference>
<evidence type="ECO:0000256" key="1">
    <source>
        <dbReference type="ARBA" id="ARBA00004685"/>
    </source>
</evidence>
<dbReference type="InterPro" id="IPR021765">
    <property type="entry name" value="UstYa-like"/>
</dbReference>
<protein>
    <submittedName>
        <fullName evidence="4">Uncharacterized protein</fullName>
    </submittedName>
</protein>
<dbReference type="Proteomes" id="UP000799436">
    <property type="component" value="Unassembled WGS sequence"/>
</dbReference>
<dbReference type="GO" id="GO:0016491">
    <property type="term" value="F:oxidoreductase activity"/>
    <property type="evidence" value="ECO:0007669"/>
    <property type="project" value="UniProtKB-KW"/>
</dbReference>
<evidence type="ECO:0000256" key="3">
    <source>
        <dbReference type="ARBA" id="ARBA00035112"/>
    </source>
</evidence>
<dbReference type="AlphaFoldDB" id="A0A6G1LBB5"/>
<dbReference type="PANTHER" id="PTHR33365">
    <property type="entry name" value="YALI0B05434P"/>
    <property type="match status" value="1"/>
</dbReference>
<keyword evidence="2" id="KW-0560">Oxidoreductase</keyword>
<gene>
    <name evidence="4" type="ORF">EJ03DRAFT_327361</name>
</gene>
<evidence type="ECO:0000313" key="5">
    <source>
        <dbReference type="Proteomes" id="UP000799436"/>
    </source>
</evidence>
<comment type="pathway">
    <text evidence="1">Mycotoxin biosynthesis.</text>
</comment>
<dbReference type="EMBL" id="ML995833">
    <property type="protein sequence ID" value="KAF2769514.1"/>
    <property type="molecule type" value="Genomic_DNA"/>
</dbReference>
<dbReference type="OrthoDB" id="3687641at2759"/>
<accession>A0A6G1LBB5</accession>
<proteinExistence type="inferred from homology"/>
<evidence type="ECO:0000256" key="2">
    <source>
        <dbReference type="ARBA" id="ARBA00023002"/>
    </source>
</evidence>
<comment type="similarity">
    <text evidence="3">Belongs to the ustYa family.</text>
</comment>
<dbReference type="Pfam" id="PF11807">
    <property type="entry name" value="UstYa"/>
    <property type="match status" value="1"/>
</dbReference>
<sequence>MSLIPPSKGLIAVEDYKQYILPPPDPSAKKESYGIAVFHQLRCLWLIMDTIKQLGSGENLDLHPDVKPGEELDHAFHCVDYLRKSVMCAGDTSLEGSDLYREEDPSTQESGTTHICKDYDAIFAWAEANRYME</sequence>
<reference evidence="4" key="1">
    <citation type="journal article" date="2020" name="Stud. Mycol.">
        <title>101 Dothideomycetes genomes: a test case for predicting lifestyles and emergence of pathogens.</title>
        <authorList>
            <person name="Haridas S."/>
            <person name="Albert R."/>
            <person name="Binder M."/>
            <person name="Bloem J."/>
            <person name="Labutti K."/>
            <person name="Salamov A."/>
            <person name="Andreopoulos B."/>
            <person name="Baker S."/>
            <person name="Barry K."/>
            <person name="Bills G."/>
            <person name="Bluhm B."/>
            <person name="Cannon C."/>
            <person name="Castanera R."/>
            <person name="Culley D."/>
            <person name="Daum C."/>
            <person name="Ezra D."/>
            <person name="Gonzalez J."/>
            <person name="Henrissat B."/>
            <person name="Kuo A."/>
            <person name="Liang C."/>
            <person name="Lipzen A."/>
            <person name="Lutzoni F."/>
            <person name="Magnuson J."/>
            <person name="Mondo S."/>
            <person name="Nolan M."/>
            <person name="Ohm R."/>
            <person name="Pangilinan J."/>
            <person name="Park H.-J."/>
            <person name="Ramirez L."/>
            <person name="Alfaro M."/>
            <person name="Sun H."/>
            <person name="Tritt A."/>
            <person name="Yoshinaga Y."/>
            <person name="Zwiers L.-H."/>
            <person name="Turgeon B."/>
            <person name="Goodwin S."/>
            <person name="Spatafora J."/>
            <person name="Crous P."/>
            <person name="Grigoriev I."/>
        </authorList>
    </citation>
    <scope>NUCLEOTIDE SEQUENCE</scope>
    <source>
        <strain evidence="4">CBS 116005</strain>
    </source>
</reference>